<evidence type="ECO:0000313" key="3">
    <source>
        <dbReference type="Proteomes" id="UP000628079"/>
    </source>
</evidence>
<protein>
    <submittedName>
        <fullName evidence="2">Uncharacterized protein</fullName>
    </submittedName>
</protein>
<dbReference type="EMBL" id="BMEA01000002">
    <property type="protein sequence ID" value="GGB82114.1"/>
    <property type="molecule type" value="Genomic_DNA"/>
</dbReference>
<reference evidence="2" key="1">
    <citation type="journal article" date="2014" name="Int. J. Syst. Evol. Microbiol.">
        <title>Complete genome sequence of Corynebacterium casei LMG S-19264T (=DSM 44701T), isolated from a smear-ripened cheese.</title>
        <authorList>
            <consortium name="US DOE Joint Genome Institute (JGI-PGF)"/>
            <person name="Walter F."/>
            <person name="Albersmeier A."/>
            <person name="Kalinowski J."/>
            <person name="Ruckert C."/>
        </authorList>
    </citation>
    <scope>NUCLEOTIDE SEQUENCE</scope>
    <source>
        <strain evidence="2">CGMCC 1.10749</strain>
    </source>
</reference>
<keyword evidence="1" id="KW-0812">Transmembrane</keyword>
<feature type="transmembrane region" description="Helical" evidence="1">
    <location>
        <begin position="38"/>
        <end position="56"/>
    </location>
</feature>
<evidence type="ECO:0000313" key="2">
    <source>
        <dbReference type="EMBL" id="GGB82114.1"/>
    </source>
</evidence>
<name>A0A8H9FV23_9MICO</name>
<proteinExistence type="predicted"/>
<accession>A0A8H9FV23</accession>
<dbReference type="Proteomes" id="UP000628079">
    <property type="component" value="Unassembled WGS sequence"/>
</dbReference>
<feature type="transmembrane region" description="Helical" evidence="1">
    <location>
        <begin position="7"/>
        <end position="26"/>
    </location>
</feature>
<keyword evidence="1" id="KW-0472">Membrane</keyword>
<gene>
    <name evidence="2" type="ORF">GCM10011314_22170</name>
</gene>
<evidence type="ECO:0000256" key="1">
    <source>
        <dbReference type="SAM" id="Phobius"/>
    </source>
</evidence>
<sequence>MDRAMVAVLWLAFGYGMFGAVLSIYVADIHGRPSMLRVGAVLVLLAGVAAAGLAQVQTRSKRSTRR</sequence>
<organism evidence="2 3">
    <name type="scientific">Knoellia flava</name>
    <dbReference type="NCBI Taxonomy" id="913969"/>
    <lineage>
        <taxon>Bacteria</taxon>
        <taxon>Bacillati</taxon>
        <taxon>Actinomycetota</taxon>
        <taxon>Actinomycetes</taxon>
        <taxon>Micrococcales</taxon>
        <taxon>Intrasporangiaceae</taxon>
        <taxon>Knoellia</taxon>
    </lineage>
</organism>
<dbReference type="AlphaFoldDB" id="A0A8H9FV23"/>
<reference evidence="2" key="2">
    <citation type="submission" date="2020-09" db="EMBL/GenBank/DDBJ databases">
        <authorList>
            <person name="Sun Q."/>
            <person name="Zhou Y."/>
        </authorList>
    </citation>
    <scope>NUCLEOTIDE SEQUENCE</scope>
    <source>
        <strain evidence="2">CGMCC 1.10749</strain>
    </source>
</reference>
<keyword evidence="1" id="KW-1133">Transmembrane helix</keyword>
<comment type="caution">
    <text evidence="2">The sequence shown here is derived from an EMBL/GenBank/DDBJ whole genome shotgun (WGS) entry which is preliminary data.</text>
</comment>